<dbReference type="PANTHER" id="PTHR45798">
    <property type="entry name" value="RING-H2 FINGER PROTEIN ATL61-RELATED-RELATED"/>
    <property type="match status" value="1"/>
</dbReference>
<dbReference type="SMART" id="SM01197">
    <property type="entry name" value="FANCL_C"/>
    <property type="match status" value="1"/>
</dbReference>
<dbReference type="Pfam" id="PF13639">
    <property type="entry name" value="zf-RING_2"/>
    <property type="match status" value="1"/>
</dbReference>
<keyword evidence="8" id="KW-1185">Reference proteome</keyword>
<evidence type="ECO:0000256" key="4">
    <source>
        <dbReference type="PROSITE-ProRule" id="PRU00175"/>
    </source>
</evidence>
<keyword evidence="1" id="KW-0479">Metal-binding</keyword>
<dbReference type="InterPro" id="IPR001841">
    <property type="entry name" value="Znf_RING"/>
</dbReference>
<dbReference type="SUPFAM" id="SSF57850">
    <property type="entry name" value="RING/U-box"/>
    <property type="match status" value="1"/>
</dbReference>
<gene>
    <name evidence="7" type="ORF">RND81_09G160400</name>
</gene>
<dbReference type="InterPro" id="IPR013083">
    <property type="entry name" value="Znf_RING/FYVE/PHD"/>
</dbReference>
<keyword evidence="5" id="KW-0812">Transmembrane</keyword>
<dbReference type="SMART" id="SM00184">
    <property type="entry name" value="RING"/>
    <property type="match status" value="1"/>
</dbReference>
<reference evidence="7" key="1">
    <citation type="submission" date="2024-03" db="EMBL/GenBank/DDBJ databases">
        <title>WGS assembly of Saponaria officinalis var. Norfolk2.</title>
        <authorList>
            <person name="Jenkins J."/>
            <person name="Shu S."/>
            <person name="Grimwood J."/>
            <person name="Barry K."/>
            <person name="Goodstein D."/>
            <person name="Schmutz J."/>
            <person name="Leebens-Mack J."/>
            <person name="Osbourn A."/>
        </authorList>
    </citation>
    <scope>NUCLEOTIDE SEQUENCE [LARGE SCALE GENOMIC DNA]</scope>
    <source>
        <strain evidence="7">JIC</strain>
    </source>
</reference>
<dbReference type="EMBL" id="JBDFQZ010000009">
    <property type="protein sequence ID" value="KAK9690877.1"/>
    <property type="molecule type" value="Genomic_DNA"/>
</dbReference>
<keyword evidence="5" id="KW-0472">Membrane</keyword>
<dbReference type="PANTHER" id="PTHR45798:SF97">
    <property type="entry name" value="ALCOHOL-SENSITIVE RING FINGER PROTEIN 1"/>
    <property type="match status" value="1"/>
</dbReference>
<organism evidence="7 8">
    <name type="scientific">Saponaria officinalis</name>
    <name type="common">Common soapwort</name>
    <name type="synonym">Lychnis saponaria</name>
    <dbReference type="NCBI Taxonomy" id="3572"/>
    <lineage>
        <taxon>Eukaryota</taxon>
        <taxon>Viridiplantae</taxon>
        <taxon>Streptophyta</taxon>
        <taxon>Embryophyta</taxon>
        <taxon>Tracheophyta</taxon>
        <taxon>Spermatophyta</taxon>
        <taxon>Magnoliopsida</taxon>
        <taxon>eudicotyledons</taxon>
        <taxon>Gunneridae</taxon>
        <taxon>Pentapetalae</taxon>
        <taxon>Caryophyllales</taxon>
        <taxon>Caryophyllaceae</taxon>
        <taxon>Caryophylleae</taxon>
        <taxon>Saponaria</taxon>
    </lineage>
</organism>
<protein>
    <recommendedName>
        <fullName evidence="6">RING-type domain-containing protein</fullName>
    </recommendedName>
</protein>
<keyword evidence="5" id="KW-1133">Transmembrane helix</keyword>
<accession>A0AAW1INE4</accession>
<name>A0AAW1INE4_SAPOF</name>
<feature type="domain" description="RING-type" evidence="6">
    <location>
        <begin position="94"/>
        <end position="136"/>
    </location>
</feature>
<keyword evidence="2 4" id="KW-0863">Zinc-finger</keyword>
<dbReference type="InterPro" id="IPR052788">
    <property type="entry name" value="RING-type_E3_ligase_ATL"/>
</dbReference>
<dbReference type="CDD" id="cd16461">
    <property type="entry name" value="RING-H2_EL5-like"/>
    <property type="match status" value="1"/>
</dbReference>
<evidence type="ECO:0000256" key="2">
    <source>
        <dbReference type="ARBA" id="ARBA00022771"/>
    </source>
</evidence>
<proteinExistence type="predicted"/>
<dbReference type="Proteomes" id="UP001443914">
    <property type="component" value="Unassembled WGS sequence"/>
</dbReference>
<evidence type="ECO:0000313" key="7">
    <source>
        <dbReference type="EMBL" id="KAK9690877.1"/>
    </source>
</evidence>
<evidence type="ECO:0000256" key="5">
    <source>
        <dbReference type="SAM" id="Phobius"/>
    </source>
</evidence>
<dbReference type="PROSITE" id="PS50089">
    <property type="entry name" value="ZF_RING_2"/>
    <property type="match status" value="1"/>
</dbReference>
<evidence type="ECO:0000313" key="8">
    <source>
        <dbReference type="Proteomes" id="UP001443914"/>
    </source>
</evidence>
<dbReference type="AlphaFoldDB" id="A0AAW1INE4"/>
<comment type="caution">
    <text evidence="7">The sequence shown here is derived from an EMBL/GenBank/DDBJ whole genome shotgun (WGS) entry which is preliminary data.</text>
</comment>
<evidence type="ECO:0000259" key="6">
    <source>
        <dbReference type="PROSITE" id="PS50089"/>
    </source>
</evidence>
<keyword evidence="3" id="KW-0862">Zinc</keyword>
<evidence type="ECO:0000256" key="1">
    <source>
        <dbReference type="ARBA" id="ARBA00022723"/>
    </source>
</evidence>
<dbReference type="Gene3D" id="3.30.40.10">
    <property type="entry name" value="Zinc/RING finger domain, C3HC4 (zinc finger)"/>
    <property type="match status" value="1"/>
</dbReference>
<feature type="transmembrane region" description="Helical" evidence="5">
    <location>
        <begin position="24"/>
        <end position="42"/>
    </location>
</feature>
<sequence>MIITRKLLDAENSTQIVADHSLDLALIVLGFTILILIAAWRWRAVIFREWMMSFNGGAHLAAAPPPPPGLKNAALQLLPSSTYTAEVARDTKDCAICLAEFSDGDLTRALPQCGHLFHVICVDKWLKSHSSCPSCRQLVTVFSNSSATAASQKA</sequence>
<evidence type="ECO:0000256" key="3">
    <source>
        <dbReference type="ARBA" id="ARBA00022833"/>
    </source>
</evidence>
<dbReference type="GO" id="GO:0008270">
    <property type="term" value="F:zinc ion binding"/>
    <property type="evidence" value="ECO:0007669"/>
    <property type="project" value="UniProtKB-KW"/>
</dbReference>